<sequence>MIERQLRGRDITDAKVLEAMREEDRSLFVPDDMLEHTYEDRALPIGREQTISQPYIVAYMAQALRLGPEDVVMEVGTGCGYNAAVMSRIVKHVYSVEVIQWLADLAKENLRKARIENVTTRHGDGFGGWPEEAPFDAIILTAAPPAIPEPLKQQLKIGGRLLAPVGNVMQSLVLLQRTGADFFEERKLLPVKFVPMTGEAQKRF</sequence>
<dbReference type="GO" id="GO:0030091">
    <property type="term" value="P:protein repair"/>
    <property type="evidence" value="ECO:0007669"/>
    <property type="project" value="UniProtKB-UniRule"/>
</dbReference>
<proteinExistence type="inferred from homology"/>
<dbReference type="NCBIfam" id="NF001453">
    <property type="entry name" value="PRK00312.1"/>
    <property type="match status" value="1"/>
</dbReference>
<dbReference type="AlphaFoldDB" id="A0A0E3ZK07"/>
<keyword evidence="9" id="KW-1185">Reference proteome</keyword>
<evidence type="ECO:0000256" key="3">
    <source>
        <dbReference type="ARBA" id="ARBA00022490"/>
    </source>
</evidence>
<comment type="similarity">
    <text evidence="2 7">Belongs to the methyltransferase superfamily. L-isoaspartyl/D-aspartyl protein methyltransferase family.</text>
</comment>
<gene>
    <name evidence="7" type="primary">pcm</name>
    <name evidence="8" type="ORF">PKOR_22670</name>
</gene>
<dbReference type="SUPFAM" id="SSF53335">
    <property type="entry name" value="S-adenosyl-L-methionine-dependent methyltransferases"/>
    <property type="match status" value="1"/>
</dbReference>
<name>A0A0E3ZK07_9BACT</name>
<dbReference type="GO" id="GO:0032259">
    <property type="term" value="P:methylation"/>
    <property type="evidence" value="ECO:0007669"/>
    <property type="project" value="UniProtKB-KW"/>
</dbReference>
<dbReference type="Pfam" id="PF01135">
    <property type="entry name" value="PCMT"/>
    <property type="match status" value="1"/>
</dbReference>
<evidence type="ECO:0000256" key="5">
    <source>
        <dbReference type="ARBA" id="ARBA00022679"/>
    </source>
</evidence>
<evidence type="ECO:0000256" key="2">
    <source>
        <dbReference type="ARBA" id="ARBA00005369"/>
    </source>
</evidence>
<comment type="function">
    <text evidence="7">Catalyzes the methyl esterification of L-isoaspartyl residues in peptides and proteins that result from spontaneous decomposition of normal L-aspartyl and L-asparaginyl residues. It plays a role in the repair and/or degradation of damaged proteins.</text>
</comment>
<comment type="catalytic activity">
    <reaction evidence="7">
        <text>[protein]-L-isoaspartate + S-adenosyl-L-methionine = [protein]-L-isoaspartate alpha-methyl ester + S-adenosyl-L-homocysteine</text>
        <dbReference type="Rhea" id="RHEA:12705"/>
        <dbReference type="Rhea" id="RHEA-COMP:12143"/>
        <dbReference type="Rhea" id="RHEA-COMP:12144"/>
        <dbReference type="ChEBI" id="CHEBI:57856"/>
        <dbReference type="ChEBI" id="CHEBI:59789"/>
        <dbReference type="ChEBI" id="CHEBI:90596"/>
        <dbReference type="ChEBI" id="CHEBI:90598"/>
        <dbReference type="EC" id="2.1.1.77"/>
    </reaction>
</comment>
<dbReference type="PATRIC" id="fig|400092.3.peg.4987"/>
<dbReference type="InterPro" id="IPR029063">
    <property type="entry name" value="SAM-dependent_MTases_sf"/>
</dbReference>
<dbReference type="KEGG" id="pko:PKOR_22670"/>
<evidence type="ECO:0000256" key="1">
    <source>
        <dbReference type="ARBA" id="ARBA00004496"/>
    </source>
</evidence>
<reference evidence="8 9" key="1">
    <citation type="journal article" date="2015" name="Sci. Rep.">
        <title>Unraveling adaptation of Pontibacter korlensis to radiation and infertility in desert through complete genome and comparative transcriptomic analysis.</title>
        <authorList>
            <person name="Dai J."/>
            <person name="Dai W."/>
            <person name="Qiu C."/>
            <person name="Yang Z."/>
            <person name="Zhang Y."/>
            <person name="Zhou M."/>
            <person name="Zhang L."/>
            <person name="Fang C."/>
            <person name="Gao Q."/>
            <person name="Yang Q."/>
            <person name="Li X."/>
            <person name="Wang Z."/>
            <person name="Wang Z."/>
            <person name="Jia Z."/>
            <person name="Chen X."/>
        </authorList>
    </citation>
    <scope>NUCLEOTIDE SEQUENCE [LARGE SCALE GENOMIC DNA]</scope>
    <source>
        <strain evidence="8 9">X14-1T</strain>
    </source>
</reference>
<keyword evidence="6 7" id="KW-0949">S-adenosyl-L-methionine</keyword>
<dbReference type="PROSITE" id="PS01279">
    <property type="entry name" value="PCMT"/>
    <property type="match status" value="1"/>
</dbReference>
<dbReference type="EMBL" id="CP009621">
    <property type="protein sequence ID" value="AKD05928.1"/>
    <property type="molecule type" value="Genomic_DNA"/>
</dbReference>
<comment type="subcellular location">
    <subcellularLocation>
        <location evidence="1 7">Cytoplasm</location>
    </subcellularLocation>
</comment>
<dbReference type="HOGENOM" id="CLU_055432_2_0_10"/>
<dbReference type="PANTHER" id="PTHR11579:SF0">
    <property type="entry name" value="PROTEIN-L-ISOASPARTATE(D-ASPARTATE) O-METHYLTRANSFERASE"/>
    <property type="match status" value="1"/>
</dbReference>
<accession>A0A0E3ZK07</accession>
<keyword evidence="4 7" id="KW-0489">Methyltransferase</keyword>
<evidence type="ECO:0000313" key="8">
    <source>
        <dbReference type="EMBL" id="AKD05928.1"/>
    </source>
</evidence>
<dbReference type="GO" id="GO:0004719">
    <property type="term" value="F:protein-L-isoaspartate (D-aspartate) O-methyltransferase activity"/>
    <property type="evidence" value="ECO:0007669"/>
    <property type="project" value="UniProtKB-UniRule"/>
</dbReference>
<feature type="active site" evidence="7">
    <location>
        <position position="52"/>
    </location>
</feature>
<dbReference type="InterPro" id="IPR000682">
    <property type="entry name" value="PCMT"/>
</dbReference>
<evidence type="ECO:0000256" key="4">
    <source>
        <dbReference type="ARBA" id="ARBA00022603"/>
    </source>
</evidence>
<evidence type="ECO:0000256" key="6">
    <source>
        <dbReference type="ARBA" id="ARBA00022691"/>
    </source>
</evidence>
<dbReference type="PANTHER" id="PTHR11579">
    <property type="entry name" value="PROTEIN-L-ISOASPARTATE O-METHYLTRANSFERASE"/>
    <property type="match status" value="1"/>
</dbReference>
<dbReference type="EC" id="2.1.1.77" evidence="7"/>
<protein>
    <recommendedName>
        <fullName evidence="7">Protein-L-isoaspartate O-methyltransferase</fullName>
        <ecNumber evidence="7">2.1.1.77</ecNumber>
    </recommendedName>
    <alternativeName>
        <fullName evidence="7">L-isoaspartyl protein carboxyl methyltransferase</fullName>
    </alternativeName>
    <alternativeName>
        <fullName evidence="7">Protein L-isoaspartyl methyltransferase</fullName>
    </alternativeName>
    <alternativeName>
        <fullName evidence="7">Protein-beta-aspartate methyltransferase</fullName>
        <shortName evidence="7">PIMT</shortName>
    </alternativeName>
</protein>
<evidence type="ECO:0000256" key="7">
    <source>
        <dbReference type="HAMAP-Rule" id="MF_00090"/>
    </source>
</evidence>
<keyword evidence="3 7" id="KW-0963">Cytoplasm</keyword>
<dbReference type="Gene3D" id="3.40.50.150">
    <property type="entry name" value="Vaccinia Virus protein VP39"/>
    <property type="match status" value="1"/>
</dbReference>
<dbReference type="CDD" id="cd02440">
    <property type="entry name" value="AdoMet_MTases"/>
    <property type="match status" value="1"/>
</dbReference>
<dbReference type="STRING" id="400092.PKOR_22670"/>
<dbReference type="GO" id="GO:0005737">
    <property type="term" value="C:cytoplasm"/>
    <property type="evidence" value="ECO:0007669"/>
    <property type="project" value="UniProtKB-SubCell"/>
</dbReference>
<dbReference type="NCBIfam" id="TIGR00080">
    <property type="entry name" value="pimt"/>
    <property type="match status" value="1"/>
</dbReference>
<evidence type="ECO:0000313" key="9">
    <source>
        <dbReference type="Proteomes" id="UP000033109"/>
    </source>
</evidence>
<dbReference type="HAMAP" id="MF_00090">
    <property type="entry name" value="PIMT"/>
    <property type="match status" value="1"/>
</dbReference>
<organism evidence="8 9">
    <name type="scientific">Pontibacter korlensis</name>
    <dbReference type="NCBI Taxonomy" id="400092"/>
    <lineage>
        <taxon>Bacteria</taxon>
        <taxon>Pseudomonadati</taxon>
        <taxon>Bacteroidota</taxon>
        <taxon>Cytophagia</taxon>
        <taxon>Cytophagales</taxon>
        <taxon>Hymenobacteraceae</taxon>
        <taxon>Pontibacter</taxon>
    </lineage>
</organism>
<keyword evidence="5 7" id="KW-0808">Transferase</keyword>
<dbReference type="FunFam" id="3.40.50.150:FF:000010">
    <property type="entry name" value="Protein-L-isoaspartate O-methyltransferase"/>
    <property type="match status" value="1"/>
</dbReference>
<dbReference type="Proteomes" id="UP000033109">
    <property type="component" value="Chromosome"/>
</dbReference>